<dbReference type="InterPro" id="IPR011048">
    <property type="entry name" value="Haem_d1_sf"/>
</dbReference>
<dbReference type="RefSeq" id="WP_185272957.1">
    <property type="nucleotide sequence ID" value="NZ_CP055156.1"/>
</dbReference>
<evidence type="ECO:0000313" key="4">
    <source>
        <dbReference type="EMBL" id="QNF32176.1"/>
    </source>
</evidence>
<dbReference type="Proteomes" id="UP000515237">
    <property type="component" value="Chromosome"/>
</dbReference>
<dbReference type="PANTHER" id="PTHR30344:SF1">
    <property type="entry name" value="6-PHOSPHOGLUCONOLACTONASE"/>
    <property type="match status" value="1"/>
</dbReference>
<keyword evidence="3" id="KW-0732">Signal</keyword>
<accession>A0A7G7G4U2</accession>
<comment type="similarity">
    <text evidence="1">Belongs to the cycloisomerase 2 family.</text>
</comment>
<name>A0A7G7G4U2_9BACT</name>
<evidence type="ECO:0000256" key="2">
    <source>
        <dbReference type="ARBA" id="ARBA00022526"/>
    </source>
</evidence>
<proteinExistence type="inferred from homology"/>
<dbReference type="AlphaFoldDB" id="A0A7G7G4U2"/>
<dbReference type="GO" id="GO:0017057">
    <property type="term" value="F:6-phosphogluconolactonase activity"/>
    <property type="evidence" value="ECO:0007669"/>
    <property type="project" value="TreeGrafter"/>
</dbReference>
<dbReference type="Gene3D" id="2.130.10.10">
    <property type="entry name" value="YVTN repeat-like/Quinoprotein amine dehydrogenase"/>
    <property type="match status" value="1"/>
</dbReference>
<dbReference type="Pfam" id="PF10282">
    <property type="entry name" value="Lactonase"/>
    <property type="match status" value="1"/>
</dbReference>
<reference evidence="4 5" key="1">
    <citation type="journal article" date="2018" name="Int. J. Syst. Evol. Microbiol.">
        <title>Adhaeribacter swui sp. nov., isolated from wet mud.</title>
        <authorList>
            <person name="Kim D.U."/>
            <person name="Kim K.W."/>
            <person name="Kang M.S."/>
            <person name="Kim J.Y."/>
            <person name="Jang J.H."/>
            <person name="Kim M.K."/>
        </authorList>
    </citation>
    <scope>NUCLEOTIDE SEQUENCE [LARGE SCALE GENOMIC DNA]</scope>
    <source>
        <strain evidence="4 5">KCTC 52873</strain>
    </source>
</reference>
<keyword evidence="2" id="KW-0313">Glucose metabolism</keyword>
<organism evidence="4 5">
    <name type="scientific">Adhaeribacter swui</name>
    <dbReference type="NCBI Taxonomy" id="2086471"/>
    <lineage>
        <taxon>Bacteria</taxon>
        <taxon>Pseudomonadati</taxon>
        <taxon>Bacteroidota</taxon>
        <taxon>Cytophagia</taxon>
        <taxon>Cytophagales</taxon>
        <taxon>Hymenobacteraceae</taxon>
        <taxon>Adhaeribacter</taxon>
    </lineage>
</organism>
<dbReference type="FunFam" id="2.130.10.10:FF:000306">
    <property type="entry name" value="3-carboxymuconate cyclase"/>
    <property type="match status" value="1"/>
</dbReference>
<feature type="chain" id="PRO_5029007843" evidence="3">
    <location>
        <begin position="19"/>
        <end position="383"/>
    </location>
</feature>
<evidence type="ECO:0000256" key="1">
    <source>
        <dbReference type="ARBA" id="ARBA00005564"/>
    </source>
</evidence>
<dbReference type="KEGG" id="aswu:HUW51_05330"/>
<dbReference type="SUPFAM" id="SSF51004">
    <property type="entry name" value="C-terminal (heme d1) domain of cytochrome cd1-nitrite reductase"/>
    <property type="match status" value="1"/>
</dbReference>
<dbReference type="InterPro" id="IPR019405">
    <property type="entry name" value="Lactonase_7-beta_prop"/>
</dbReference>
<protein>
    <submittedName>
        <fullName evidence="4">Lactonase family protein</fullName>
    </submittedName>
</protein>
<dbReference type="EMBL" id="CP055156">
    <property type="protein sequence ID" value="QNF32176.1"/>
    <property type="molecule type" value="Genomic_DNA"/>
</dbReference>
<dbReference type="InterPro" id="IPR015943">
    <property type="entry name" value="WD40/YVTN_repeat-like_dom_sf"/>
</dbReference>
<keyword evidence="5" id="KW-1185">Reference proteome</keyword>
<gene>
    <name evidence="4" type="ORF">HUW51_05330</name>
</gene>
<dbReference type="GO" id="GO:0006006">
    <property type="term" value="P:glucose metabolic process"/>
    <property type="evidence" value="ECO:0007669"/>
    <property type="project" value="UniProtKB-KW"/>
</dbReference>
<sequence>MKRTLFLFNILLFCYLTAFSQKPGSKEIIYAGTFTNKGSKGLYILNFDRAQGKLTEIATVAGGQSPNYLDLHPNGKYLYAVYNEGAIPAPNQEGSVMAYQINPQTGLLTKLNEQTTGGRGPAHIAVDPKGRFVYISNYGAGNLSVYPIKPDGSLGQLADLKQHEGFSINPNRQKEPHVHQAVPSADGKFIYVSDLGIDKIMIYAVDAKTGKLSPAPTPFAQTKPGSGPRHLVIHPNGNFAYSAAELNNTVAAYKVNKATGALTALESISMLPQDFTGTSSAADIHFSPDGKFLYASNRGHDSLVIYAVDAKTGKLTLVGFEPTRGKHPRNFFVDKKGDYLFVANRDDNNVVVFKRDLKTGKLTYSGVEAQIPTVVCVQQLFLK</sequence>
<dbReference type="PANTHER" id="PTHR30344">
    <property type="entry name" value="6-PHOSPHOGLUCONOLACTONASE-RELATED"/>
    <property type="match status" value="1"/>
</dbReference>
<evidence type="ECO:0000313" key="5">
    <source>
        <dbReference type="Proteomes" id="UP000515237"/>
    </source>
</evidence>
<dbReference type="InterPro" id="IPR050282">
    <property type="entry name" value="Cycloisomerase_2"/>
</dbReference>
<feature type="signal peptide" evidence="3">
    <location>
        <begin position="1"/>
        <end position="18"/>
    </location>
</feature>
<evidence type="ECO:0000256" key="3">
    <source>
        <dbReference type="SAM" id="SignalP"/>
    </source>
</evidence>
<keyword evidence="2" id="KW-0119">Carbohydrate metabolism</keyword>